<comment type="caution">
    <text evidence="2">The sequence shown here is derived from an EMBL/GenBank/DDBJ whole genome shotgun (WGS) entry which is preliminary data.</text>
</comment>
<evidence type="ECO:0000313" key="3">
    <source>
        <dbReference type="Proteomes" id="UP000622405"/>
    </source>
</evidence>
<protein>
    <submittedName>
        <fullName evidence="2">Uncharacterized protein</fullName>
    </submittedName>
</protein>
<dbReference type="Proteomes" id="UP000622405">
    <property type="component" value="Unassembled WGS sequence"/>
</dbReference>
<feature type="region of interest" description="Disordered" evidence="1">
    <location>
        <begin position="16"/>
        <end position="36"/>
    </location>
</feature>
<dbReference type="RefSeq" id="WP_186895345.1">
    <property type="nucleotide sequence ID" value="NZ_WJBE01000024.1"/>
</dbReference>
<evidence type="ECO:0000313" key="2">
    <source>
        <dbReference type="EMBL" id="MBC3901277.1"/>
    </source>
</evidence>
<keyword evidence="3" id="KW-1185">Reference proteome</keyword>
<accession>A0ABR6Z1A9</accession>
<evidence type="ECO:0000256" key="1">
    <source>
        <dbReference type="SAM" id="MobiDB-lite"/>
    </source>
</evidence>
<sequence length="215" mass="24305">MTLIIWQLTIKERAKERMLSGKKADPTQKSAEGETRKEVAKIAGVSHDTISKVKVIEEKATQEQKEALRTGEKKINRVYREITTTKKICKTCGKELPIEDFYEKKSSCKHCHNQNRNDRYTDIKGDVLGVSPELIGITEAEIVGDLYNVDKVIEYTIDDLNESIGSVIDTFCRQARADLTEHKNLLNTEKNAKKITANLLRVVEAVKIMIGDIAK</sequence>
<reference evidence="2 3" key="1">
    <citation type="journal article" date="2020" name="mSystems">
        <title>Defining Genomic and Predicted Metabolic Features of the Acetobacterium Genus.</title>
        <authorList>
            <person name="Ross D.E."/>
            <person name="Marshall C.W."/>
            <person name="Gulliver D."/>
            <person name="May H.D."/>
            <person name="Norman R.S."/>
        </authorList>
    </citation>
    <scope>NUCLEOTIDE SEQUENCE [LARGE SCALE GENOMIC DNA]</scope>
    <source>
        <strain evidence="2 3">DSM 4132</strain>
    </source>
</reference>
<organism evidence="2 3">
    <name type="scientific">Acetobacterium malicum</name>
    <dbReference type="NCBI Taxonomy" id="52692"/>
    <lineage>
        <taxon>Bacteria</taxon>
        <taxon>Bacillati</taxon>
        <taxon>Bacillota</taxon>
        <taxon>Clostridia</taxon>
        <taxon>Eubacteriales</taxon>
        <taxon>Eubacteriaceae</taxon>
        <taxon>Acetobacterium</taxon>
    </lineage>
</organism>
<gene>
    <name evidence="2" type="ORF">GH811_16830</name>
</gene>
<proteinExistence type="predicted"/>
<dbReference type="EMBL" id="WJBE01000024">
    <property type="protein sequence ID" value="MBC3901277.1"/>
    <property type="molecule type" value="Genomic_DNA"/>
</dbReference>
<name>A0ABR6Z1A9_9FIRM</name>